<dbReference type="AlphaFoldDB" id="A0A154I7I6"/>
<proteinExistence type="predicted"/>
<dbReference type="EMBL" id="LVYU01000156">
    <property type="protein sequence ID" value="KZA96506.1"/>
    <property type="molecule type" value="Genomic_DNA"/>
</dbReference>
<protein>
    <submittedName>
        <fullName evidence="1">Uncharacterized protein</fullName>
    </submittedName>
</protein>
<accession>A0A154I7I6</accession>
<gene>
    <name evidence="1" type="ORF">A4A59_05275</name>
</gene>
<comment type="caution">
    <text evidence="1">The sequence shown here is derived from an EMBL/GenBank/DDBJ whole genome shotgun (WGS) entry which is preliminary data.</text>
</comment>
<name>A0A154I7I6_RHILE</name>
<reference evidence="1" key="1">
    <citation type="submission" date="2016-03" db="EMBL/GenBank/DDBJ databases">
        <title>Microsymbionts genomes from the relict species Vavilovia formosa.</title>
        <authorList>
            <person name="Chirak E."/>
            <person name="Kimeklis A."/>
            <person name="Kopat V."/>
            <person name="Andronov E."/>
        </authorList>
    </citation>
    <scope>NUCLEOTIDE SEQUENCE [LARGE SCALE GENOMIC DNA]</scope>
    <source>
        <strain evidence="1">Vaf12</strain>
    </source>
</reference>
<dbReference type="RefSeq" id="WP_062945267.1">
    <property type="nucleotide sequence ID" value="NZ_CP171844.1"/>
</dbReference>
<evidence type="ECO:0000313" key="1">
    <source>
        <dbReference type="EMBL" id="KZA96506.1"/>
    </source>
</evidence>
<sequence>MLDVLRKQVGQKSLGISALKEFEKNHKKVAKAKSKLSAVAVNKTLKLAAKAGMTVTDIKVHPDGSVNLAVVEKNSISPTSAAANPWDEVLK</sequence>
<organism evidence="1">
    <name type="scientific">Rhizobium leguminosarum</name>
    <dbReference type="NCBI Taxonomy" id="384"/>
    <lineage>
        <taxon>Bacteria</taxon>
        <taxon>Pseudomonadati</taxon>
        <taxon>Pseudomonadota</taxon>
        <taxon>Alphaproteobacteria</taxon>
        <taxon>Hyphomicrobiales</taxon>
        <taxon>Rhizobiaceae</taxon>
        <taxon>Rhizobium/Agrobacterium group</taxon>
        <taxon>Rhizobium</taxon>
    </lineage>
</organism>